<dbReference type="InterPro" id="IPR025442">
    <property type="entry name" value="DUF4185"/>
</dbReference>
<reference evidence="2 3" key="1">
    <citation type="submission" date="2019-07" db="EMBL/GenBank/DDBJ databases">
        <title>The First High-Quality Draft Genome Sequence of the Causal Agent of the Current Panama Disease Epidemic.</title>
        <authorList>
            <person name="Warmington R.J."/>
            <person name="Kay W."/>
            <person name="Jeffries A."/>
            <person name="Bebber D."/>
            <person name="Moore K."/>
            <person name="Studholme D.J."/>
        </authorList>
    </citation>
    <scope>NUCLEOTIDE SEQUENCE [LARGE SCALE GENOMIC DNA]</scope>
    <source>
        <strain evidence="2 3">TR4</strain>
    </source>
</reference>
<proteinExistence type="predicted"/>
<feature type="non-terminal residue" evidence="2">
    <location>
        <position position="1"/>
    </location>
</feature>
<protein>
    <recommendedName>
        <fullName evidence="1">DUF4185 domain-containing protein</fullName>
    </recommendedName>
</protein>
<evidence type="ECO:0000313" key="2">
    <source>
        <dbReference type="EMBL" id="TXC08002.1"/>
    </source>
</evidence>
<accession>A0A5C6TBE8</accession>
<dbReference type="Pfam" id="PF13810">
    <property type="entry name" value="DUF4185"/>
    <property type="match status" value="1"/>
</dbReference>
<dbReference type="Proteomes" id="UP000321331">
    <property type="component" value="Unassembled WGS sequence"/>
</dbReference>
<evidence type="ECO:0000259" key="1">
    <source>
        <dbReference type="Pfam" id="PF13810"/>
    </source>
</evidence>
<dbReference type="AlphaFoldDB" id="A0A5C6TBE8"/>
<sequence length="390" mass="44103">PLFGDGNAKFTMKRHVKIKDRYCQTLLFFILANILYKQYFAIMTVDNTQPEGENPIGDIQVEFLGTQKSSNTASRRDLGFTGQLGGKWYAVYGDVLWCDSGITDPEDDNEGFHGMVRNAVSALTDDPLVVEDLHLNDDEPVPHQKQFMPFNEEWGETNTFGFGGTGIVEVDPDTATGALYYLVNDDEHYKGAGVAKVELIDDVPHITDRYGENGIWWNGDEVPKYGDVATYRDVNSEYIYILGNPPNPITDFPDKLYIYMARVPAKDAFDLDKYEYWWGRQEGWKSEVLTTFNCETAVMWGVGQGQIVYNNHFQTYFYVHLDLSGAVFLKTAPSPEGPWTEGKEIYKDEPIDGGLVYAGIAYPHLDESGETLTIGFTNNNWIRVIKVTFT</sequence>
<evidence type="ECO:0000313" key="3">
    <source>
        <dbReference type="Proteomes" id="UP000321331"/>
    </source>
</evidence>
<gene>
    <name evidence="2" type="ORF">FocTR4_00003561</name>
</gene>
<feature type="domain" description="DUF4185" evidence="1">
    <location>
        <begin position="225"/>
        <end position="377"/>
    </location>
</feature>
<dbReference type="EMBL" id="VMNF01000005">
    <property type="protein sequence ID" value="TXC08002.1"/>
    <property type="molecule type" value="Genomic_DNA"/>
</dbReference>
<comment type="caution">
    <text evidence="2">The sequence shown here is derived from an EMBL/GenBank/DDBJ whole genome shotgun (WGS) entry which is preliminary data.</text>
</comment>
<name>A0A5C6TBE8_FUSOC</name>
<organism evidence="2 3">
    <name type="scientific">Fusarium oxysporum f. sp. cubense</name>
    <dbReference type="NCBI Taxonomy" id="61366"/>
    <lineage>
        <taxon>Eukaryota</taxon>
        <taxon>Fungi</taxon>
        <taxon>Dikarya</taxon>
        <taxon>Ascomycota</taxon>
        <taxon>Pezizomycotina</taxon>
        <taxon>Sordariomycetes</taxon>
        <taxon>Hypocreomycetidae</taxon>
        <taxon>Hypocreales</taxon>
        <taxon>Nectriaceae</taxon>
        <taxon>Fusarium</taxon>
        <taxon>Fusarium oxysporum species complex</taxon>
    </lineage>
</organism>